<dbReference type="GeneID" id="54358115"/>
<evidence type="ECO:0000256" key="2">
    <source>
        <dbReference type="ARBA" id="ARBA00022980"/>
    </source>
</evidence>
<dbReference type="GO" id="GO:0005840">
    <property type="term" value="C:ribosome"/>
    <property type="evidence" value="ECO:0007669"/>
    <property type="project" value="UniProtKB-KW"/>
</dbReference>
<dbReference type="GO" id="GO:0006412">
    <property type="term" value="P:translation"/>
    <property type="evidence" value="ECO:0007669"/>
    <property type="project" value="InterPro"/>
</dbReference>
<keyword evidence="2" id="KW-0689">Ribosomal protein</keyword>
<comment type="similarity">
    <text evidence="1">Belongs to the universal ribosomal protein uS17 family.</text>
</comment>
<accession>A0A6J3LXY9</accession>
<gene>
    <name evidence="5" type="ORF">K489DRAFT_296325</name>
</gene>
<name>A0A6J3LXY9_9PEZI</name>
<dbReference type="InterPro" id="IPR012340">
    <property type="entry name" value="NA-bd_OB-fold"/>
</dbReference>
<evidence type="ECO:0000313" key="4">
    <source>
        <dbReference type="Proteomes" id="UP000504637"/>
    </source>
</evidence>
<feature type="non-terminal residue" evidence="5">
    <location>
        <position position="1"/>
    </location>
</feature>
<keyword evidence="4" id="KW-1185">Reference proteome</keyword>
<sequence length="103" mass="11791">VVISAGLMDRTVTVRLPGQVWNNHIKKWFRKDTKHLVHDPNNSLVTGDVIELHAEQHTKHVAYVVGAIVSPFGKPIEERPPVPTADDRLAAYKEKRFAKYKRR</sequence>
<dbReference type="RefSeq" id="XP_033457642.1">
    <property type="nucleotide sequence ID" value="XM_033600315.1"/>
</dbReference>
<dbReference type="InterPro" id="IPR000266">
    <property type="entry name" value="Ribosomal_uS17"/>
</dbReference>
<dbReference type="Pfam" id="PF00366">
    <property type="entry name" value="Ribosomal_S17"/>
    <property type="match status" value="1"/>
</dbReference>
<organism evidence="5">
    <name type="scientific">Dissoconium aciculare CBS 342.82</name>
    <dbReference type="NCBI Taxonomy" id="1314786"/>
    <lineage>
        <taxon>Eukaryota</taxon>
        <taxon>Fungi</taxon>
        <taxon>Dikarya</taxon>
        <taxon>Ascomycota</taxon>
        <taxon>Pezizomycotina</taxon>
        <taxon>Dothideomycetes</taxon>
        <taxon>Dothideomycetidae</taxon>
        <taxon>Mycosphaerellales</taxon>
        <taxon>Dissoconiaceae</taxon>
        <taxon>Dissoconium</taxon>
    </lineage>
</organism>
<dbReference type="Gene3D" id="2.40.50.140">
    <property type="entry name" value="Nucleic acid-binding proteins"/>
    <property type="match status" value="1"/>
</dbReference>
<keyword evidence="3" id="KW-0687">Ribonucleoprotein</keyword>
<proteinExistence type="inferred from homology"/>
<dbReference type="AlphaFoldDB" id="A0A6J3LXY9"/>
<reference evidence="5" key="3">
    <citation type="submission" date="2025-08" db="UniProtKB">
        <authorList>
            <consortium name="RefSeq"/>
        </authorList>
    </citation>
    <scope>IDENTIFICATION</scope>
    <source>
        <strain evidence="5">CBS 342.82</strain>
    </source>
</reference>
<dbReference type="SUPFAM" id="SSF50249">
    <property type="entry name" value="Nucleic acid-binding proteins"/>
    <property type="match status" value="1"/>
</dbReference>
<reference evidence="5" key="1">
    <citation type="submission" date="2020-01" db="EMBL/GenBank/DDBJ databases">
        <authorList>
            <consortium name="DOE Joint Genome Institute"/>
            <person name="Haridas S."/>
            <person name="Albert R."/>
            <person name="Binder M."/>
            <person name="Bloem J."/>
            <person name="Labutti K."/>
            <person name="Salamov A."/>
            <person name="Andreopoulos B."/>
            <person name="Baker S.E."/>
            <person name="Barry K."/>
            <person name="Bills G."/>
            <person name="Bluhm B.H."/>
            <person name="Cannon C."/>
            <person name="Castanera R."/>
            <person name="Culley D.E."/>
            <person name="Daum C."/>
            <person name="Ezra D."/>
            <person name="Gonzalez J.B."/>
            <person name="Henrissat B."/>
            <person name="Kuo A."/>
            <person name="Liang C."/>
            <person name="Lipzen A."/>
            <person name="Lutzoni F."/>
            <person name="Magnuson J."/>
            <person name="Mondo S."/>
            <person name="Nolan M."/>
            <person name="Ohm R."/>
            <person name="Pangilinan J."/>
            <person name="Park H.-J."/>
            <person name="Ramirez L."/>
            <person name="Alfaro M."/>
            <person name="Sun H."/>
            <person name="Tritt A."/>
            <person name="Yoshinaga Y."/>
            <person name="Zwiers L.-H."/>
            <person name="Turgeon B.G."/>
            <person name="Goodwin S.B."/>
            <person name="Spatafora J.W."/>
            <person name="Crous P.W."/>
            <person name="Grigoriev I.V."/>
        </authorList>
    </citation>
    <scope>NUCLEOTIDE SEQUENCE</scope>
    <source>
        <strain evidence="5">CBS 342.82</strain>
    </source>
</reference>
<dbReference type="OrthoDB" id="274752at2759"/>
<evidence type="ECO:0000256" key="3">
    <source>
        <dbReference type="ARBA" id="ARBA00023274"/>
    </source>
</evidence>
<dbReference type="Proteomes" id="UP000504637">
    <property type="component" value="Unplaced"/>
</dbReference>
<dbReference type="GO" id="GO:1990904">
    <property type="term" value="C:ribonucleoprotein complex"/>
    <property type="evidence" value="ECO:0007669"/>
    <property type="project" value="UniProtKB-KW"/>
</dbReference>
<evidence type="ECO:0000256" key="1">
    <source>
        <dbReference type="ARBA" id="ARBA00010254"/>
    </source>
</evidence>
<reference evidence="5" key="2">
    <citation type="submission" date="2020-04" db="EMBL/GenBank/DDBJ databases">
        <authorList>
            <consortium name="NCBI Genome Project"/>
        </authorList>
    </citation>
    <scope>NUCLEOTIDE SEQUENCE</scope>
    <source>
        <strain evidence="5">CBS 342.82</strain>
    </source>
</reference>
<protein>
    <submittedName>
        <fullName evidence="5">Nucleic acid-binding protein</fullName>
    </submittedName>
</protein>
<evidence type="ECO:0000313" key="5">
    <source>
        <dbReference type="RefSeq" id="XP_033457642.1"/>
    </source>
</evidence>
<feature type="non-terminal residue" evidence="5">
    <location>
        <position position="103"/>
    </location>
</feature>
<dbReference type="GO" id="GO:0003735">
    <property type="term" value="F:structural constituent of ribosome"/>
    <property type="evidence" value="ECO:0007669"/>
    <property type="project" value="InterPro"/>
</dbReference>